<dbReference type="PANTHER" id="PTHR11102">
    <property type="entry name" value="SEL-1-LIKE PROTEIN"/>
    <property type="match status" value="1"/>
</dbReference>
<dbReference type="PANTHER" id="PTHR11102:SF160">
    <property type="entry name" value="ERAD-ASSOCIATED E3 UBIQUITIN-PROTEIN LIGASE COMPONENT HRD3"/>
    <property type="match status" value="1"/>
</dbReference>
<dbReference type="EMBL" id="BSNF01000008">
    <property type="protein sequence ID" value="GLQ07287.1"/>
    <property type="molecule type" value="Genomic_DNA"/>
</dbReference>
<keyword evidence="2" id="KW-1185">Reference proteome</keyword>
<sequence>MGLRGGSKIWGMVVGLLCAVTGAVVLAGPPGARAAEVGRSAMELYSQGYFARAYAIWQQQAEAGDPEAQFNLSVLLERGRGVDRDLEAALSWLGKAASGGYPPALHNMALGLLEQGEGEAAVNLLRQADEKGFAASQYTLGKMYEYGLGVDEAPDQALFHILKAAAGGYPKAQYGAGKMYRDGYGGREDPEQARQWFLRAARQGYGRAQLRLAEIGLSEGELADDPANRSAMLDERKVEALQWAIIAAAQRIPGAETVKARLAARLKTEQVVRAVKLAEEYKPMPERRGRPAVE</sequence>
<dbReference type="RefSeq" id="WP_169561342.1">
    <property type="nucleotide sequence ID" value="NZ_BSNF01000008.1"/>
</dbReference>
<reference evidence="1" key="1">
    <citation type="journal article" date="2014" name="Int. J. Syst. Evol. Microbiol.">
        <title>Complete genome of a new Firmicutes species belonging to the dominant human colonic microbiota ('Ruminococcus bicirculans') reveals two chromosomes and a selective capacity to utilize plant glucans.</title>
        <authorList>
            <consortium name="NISC Comparative Sequencing Program"/>
            <person name="Wegmann U."/>
            <person name="Louis P."/>
            <person name="Goesmann A."/>
            <person name="Henrissat B."/>
            <person name="Duncan S.H."/>
            <person name="Flint H.J."/>
        </authorList>
    </citation>
    <scope>NUCLEOTIDE SEQUENCE</scope>
    <source>
        <strain evidence="1">NBRC 103408</strain>
    </source>
</reference>
<protein>
    <recommendedName>
        <fullName evidence="3">Sel1 repeat family protein</fullName>
    </recommendedName>
</protein>
<dbReference type="InterPro" id="IPR006597">
    <property type="entry name" value="Sel1-like"/>
</dbReference>
<dbReference type="Proteomes" id="UP001161409">
    <property type="component" value="Unassembled WGS sequence"/>
</dbReference>
<dbReference type="SUPFAM" id="SSF81901">
    <property type="entry name" value="HCP-like"/>
    <property type="match status" value="1"/>
</dbReference>
<evidence type="ECO:0008006" key="3">
    <source>
        <dbReference type="Google" id="ProtNLM"/>
    </source>
</evidence>
<reference evidence="1" key="2">
    <citation type="submission" date="2023-01" db="EMBL/GenBank/DDBJ databases">
        <title>Draft genome sequence of Sneathiella chinensis strain NBRC 103408.</title>
        <authorList>
            <person name="Sun Q."/>
            <person name="Mori K."/>
        </authorList>
    </citation>
    <scope>NUCLEOTIDE SEQUENCE</scope>
    <source>
        <strain evidence="1">NBRC 103408</strain>
    </source>
</reference>
<dbReference type="Pfam" id="PF08238">
    <property type="entry name" value="Sel1"/>
    <property type="match status" value="3"/>
</dbReference>
<evidence type="ECO:0000313" key="2">
    <source>
        <dbReference type="Proteomes" id="UP001161409"/>
    </source>
</evidence>
<dbReference type="InterPro" id="IPR011990">
    <property type="entry name" value="TPR-like_helical_dom_sf"/>
</dbReference>
<dbReference type="InterPro" id="IPR050767">
    <property type="entry name" value="Sel1_AlgK"/>
</dbReference>
<organism evidence="1 2">
    <name type="scientific">Sneathiella chinensis</name>
    <dbReference type="NCBI Taxonomy" id="349750"/>
    <lineage>
        <taxon>Bacteria</taxon>
        <taxon>Pseudomonadati</taxon>
        <taxon>Pseudomonadota</taxon>
        <taxon>Alphaproteobacteria</taxon>
        <taxon>Sneathiellales</taxon>
        <taxon>Sneathiellaceae</taxon>
        <taxon>Sneathiella</taxon>
    </lineage>
</organism>
<dbReference type="SMART" id="SM00671">
    <property type="entry name" value="SEL1"/>
    <property type="match status" value="3"/>
</dbReference>
<proteinExistence type="predicted"/>
<comment type="caution">
    <text evidence="1">The sequence shown here is derived from an EMBL/GenBank/DDBJ whole genome shotgun (WGS) entry which is preliminary data.</text>
</comment>
<dbReference type="Gene3D" id="1.25.40.10">
    <property type="entry name" value="Tetratricopeptide repeat domain"/>
    <property type="match status" value="2"/>
</dbReference>
<accession>A0ABQ5U7K1</accession>
<gene>
    <name evidence="1" type="ORF">GCM10007924_25080</name>
</gene>
<evidence type="ECO:0000313" key="1">
    <source>
        <dbReference type="EMBL" id="GLQ07287.1"/>
    </source>
</evidence>
<name>A0ABQ5U7K1_9PROT</name>